<dbReference type="SUPFAM" id="SSF46689">
    <property type="entry name" value="Homeodomain-like"/>
    <property type="match status" value="1"/>
</dbReference>
<evidence type="ECO:0000313" key="4">
    <source>
        <dbReference type="EMBL" id="ANS74754.1"/>
    </source>
</evidence>
<gene>
    <name evidence="4" type="ORF">AWM70_09235</name>
</gene>
<dbReference type="PANTHER" id="PTHR43479:SF11">
    <property type="entry name" value="ACREF_ENVCD OPERON REPRESSOR-RELATED"/>
    <property type="match status" value="1"/>
</dbReference>
<accession>A0A1B1N004</accession>
<keyword evidence="1 2" id="KW-0238">DNA-binding</keyword>
<dbReference type="InterPro" id="IPR050624">
    <property type="entry name" value="HTH-type_Tx_Regulator"/>
</dbReference>
<organism evidence="4 5">
    <name type="scientific">Paenibacillus yonginensis</name>
    <dbReference type="NCBI Taxonomy" id="1462996"/>
    <lineage>
        <taxon>Bacteria</taxon>
        <taxon>Bacillati</taxon>
        <taxon>Bacillota</taxon>
        <taxon>Bacilli</taxon>
        <taxon>Bacillales</taxon>
        <taxon>Paenibacillaceae</taxon>
        <taxon>Paenibacillus</taxon>
    </lineage>
</organism>
<evidence type="ECO:0000256" key="1">
    <source>
        <dbReference type="ARBA" id="ARBA00023125"/>
    </source>
</evidence>
<proteinExistence type="predicted"/>
<dbReference type="InterPro" id="IPR001647">
    <property type="entry name" value="HTH_TetR"/>
</dbReference>
<dbReference type="STRING" id="1462996.AWM70_09235"/>
<dbReference type="Gene3D" id="1.10.357.10">
    <property type="entry name" value="Tetracycline Repressor, domain 2"/>
    <property type="match status" value="1"/>
</dbReference>
<dbReference type="AlphaFoldDB" id="A0A1B1N004"/>
<protein>
    <submittedName>
        <fullName evidence="4">TetR family transcriptional regulator</fullName>
    </submittedName>
</protein>
<evidence type="ECO:0000259" key="3">
    <source>
        <dbReference type="PROSITE" id="PS50977"/>
    </source>
</evidence>
<dbReference type="PROSITE" id="PS50977">
    <property type="entry name" value="HTH_TETR_2"/>
    <property type="match status" value="1"/>
</dbReference>
<dbReference type="Pfam" id="PF00440">
    <property type="entry name" value="TetR_N"/>
    <property type="match status" value="1"/>
</dbReference>
<dbReference type="GO" id="GO:0003677">
    <property type="term" value="F:DNA binding"/>
    <property type="evidence" value="ECO:0007669"/>
    <property type="project" value="UniProtKB-UniRule"/>
</dbReference>
<dbReference type="Proteomes" id="UP000092573">
    <property type="component" value="Chromosome"/>
</dbReference>
<name>A0A1B1N004_9BACL</name>
<dbReference type="PANTHER" id="PTHR43479">
    <property type="entry name" value="ACREF/ENVCD OPERON REPRESSOR-RELATED"/>
    <property type="match status" value="1"/>
</dbReference>
<dbReference type="KEGG" id="pyg:AWM70_09235"/>
<feature type="domain" description="HTH tetR-type" evidence="3">
    <location>
        <begin position="6"/>
        <end position="66"/>
    </location>
</feature>
<dbReference type="Pfam" id="PF22604">
    <property type="entry name" value="TetR_HI_0893_C"/>
    <property type="match status" value="1"/>
</dbReference>
<reference evidence="4 5" key="1">
    <citation type="submission" date="2016-01" db="EMBL/GenBank/DDBJ databases">
        <title>Complete Genome Sequence of Paenibacillus yonginensis DCY84, a novel Plant Growth-Promoting Bacteria with Elicitation of Induced Systemic Resistance.</title>
        <authorList>
            <person name="Kim Y.J."/>
            <person name="Yang D.C."/>
            <person name="Sukweenadhi J."/>
        </authorList>
    </citation>
    <scope>NUCLEOTIDE SEQUENCE [LARGE SCALE GENOMIC DNA]</scope>
    <source>
        <strain evidence="4 5">DCY84</strain>
    </source>
</reference>
<dbReference type="EMBL" id="CP014167">
    <property type="protein sequence ID" value="ANS74754.1"/>
    <property type="molecule type" value="Genomic_DNA"/>
</dbReference>
<dbReference type="OrthoDB" id="6430772at2"/>
<evidence type="ECO:0000256" key="2">
    <source>
        <dbReference type="PROSITE-ProRule" id="PRU00335"/>
    </source>
</evidence>
<dbReference type="PRINTS" id="PR00455">
    <property type="entry name" value="HTHTETR"/>
</dbReference>
<sequence>MFNNYNKVEQAVLETTLRLIIEKELQATSMSLIAKESGVSTGNIYHYFSSKEEIINELYRGIVKFNGEFVTRELFTDEPIQTRFERAWRYVAELCQTYSEGFRFIEQYSFSPYITESTKQEAYKVGWCAPLARLYEEAVEQGLFIELDPEMMVQMHYGSMVYLIKGQLQGYFPVEERALRQVIQSFWASVSQTQADTKKAGSGT</sequence>
<keyword evidence="5" id="KW-1185">Reference proteome</keyword>
<dbReference type="RefSeq" id="WP_068695720.1">
    <property type="nucleotide sequence ID" value="NZ_CP014167.1"/>
</dbReference>
<dbReference type="InterPro" id="IPR054422">
    <property type="entry name" value="TetR-like_HI_0893_C"/>
</dbReference>
<evidence type="ECO:0000313" key="5">
    <source>
        <dbReference type="Proteomes" id="UP000092573"/>
    </source>
</evidence>
<dbReference type="InterPro" id="IPR009057">
    <property type="entry name" value="Homeodomain-like_sf"/>
</dbReference>
<feature type="DNA-binding region" description="H-T-H motif" evidence="2">
    <location>
        <begin position="29"/>
        <end position="48"/>
    </location>
</feature>